<dbReference type="AlphaFoldDB" id="A0A917U7H1"/>
<dbReference type="Pfam" id="PF07690">
    <property type="entry name" value="MFS_1"/>
    <property type="match status" value="1"/>
</dbReference>
<keyword evidence="6 7" id="KW-0472">Membrane</keyword>
<evidence type="ECO:0000256" key="1">
    <source>
        <dbReference type="ARBA" id="ARBA00004651"/>
    </source>
</evidence>
<feature type="transmembrane region" description="Helical" evidence="7">
    <location>
        <begin position="274"/>
        <end position="296"/>
    </location>
</feature>
<comment type="subcellular location">
    <subcellularLocation>
        <location evidence="1">Cell membrane</location>
        <topology evidence="1">Multi-pass membrane protein</topology>
    </subcellularLocation>
</comment>
<keyword evidence="10" id="KW-1185">Reference proteome</keyword>
<dbReference type="PANTHER" id="PTHR42718">
    <property type="entry name" value="MAJOR FACILITATOR SUPERFAMILY MULTIDRUG TRANSPORTER MFSC"/>
    <property type="match status" value="1"/>
</dbReference>
<evidence type="ECO:0000259" key="8">
    <source>
        <dbReference type="PROSITE" id="PS50850"/>
    </source>
</evidence>
<sequence length="508" mass="51923">MTKQLAGVRLERVAGRREWIGLAVLALPALLASLELTVTHLALPTIGTDLTASSTQLLWIVDVYAFLLAGSLITMGVWGDRIGRRRLLLIGAAGYGVASIGAAYAPTVELLIGARAVMGVAGSTLMPATLSLVTAMFRQPRQRAVAIGIVVASVSGGTAIGPLIGGWLLERFWWGSVFLLGVPMMMLLLVVGPRLLPERRDPAAGRLDIVSALLSLAAVLPVVHGLKRIAAEGAHVTSLAAVAVGLACAVVFGWRQRGKADPFIDLRLFVNREFSVAAATLAVGIFVLWGSNYAVAQYLQLVHGLSPLAAGMWTAPSAAGVIVGSTLAPRIARTVRPALVTAVGLAVAAVGYGVLTQVEVGGLATLVAGTIVVSAGLGPMMALATDMVVGAAPAQRAGAAAAISSTAPQLGGAFGIAILGSVITAVYRQDMAVDVPAGVPDVAAAAARDNLNAAMVASGRLSEGLGDQLLGTAREAFTHGFQLMAAASAVLMVVTSLLVMSVLGRARR</sequence>
<feature type="transmembrane region" description="Helical" evidence="7">
    <location>
        <begin position="308"/>
        <end position="328"/>
    </location>
</feature>
<comment type="caution">
    <text evidence="9">The sequence shown here is derived from an EMBL/GenBank/DDBJ whole genome shotgun (WGS) entry which is preliminary data.</text>
</comment>
<feature type="transmembrane region" description="Helical" evidence="7">
    <location>
        <begin position="55"/>
        <end position="75"/>
    </location>
</feature>
<organism evidence="9 10">
    <name type="scientific">Micromonospora sonchi</name>
    <dbReference type="NCBI Taxonomy" id="1763543"/>
    <lineage>
        <taxon>Bacteria</taxon>
        <taxon>Bacillati</taxon>
        <taxon>Actinomycetota</taxon>
        <taxon>Actinomycetes</taxon>
        <taxon>Micromonosporales</taxon>
        <taxon>Micromonosporaceae</taxon>
        <taxon>Micromonospora</taxon>
    </lineage>
</organism>
<feature type="transmembrane region" description="Helical" evidence="7">
    <location>
        <begin position="335"/>
        <end position="355"/>
    </location>
</feature>
<keyword evidence="5 7" id="KW-1133">Transmembrane helix</keyword>
<dbReference type="Proteomes" id="UP000608890">
    <property type="component" value="Unassembled WGS sequence"/>
</dbReference>
<dbReference type="RefSeq" id="WP_189049812.1">
    <property type="nucleotide sequence ID" value="NZ_BMNB01000042.1"/>
</dbReference>
<dbReference type="CDD" id="cd17321">
    <property type="entry name" value="MFS_MMR_MDR_like"/>
    <property type="match status" value="1"/>
</dbReference>
<dbReference type="Gene3D" id="1.20.1250.20">
    <property type="entry name" value="MFS general substrate transporter like domains"/>
    <property type="match status" value="1"/>
</dbReference>
<gene>
    <name evidence="9" type="ORF">GCM10011608_56830</name>
</gene>
<accession>A0A917U7H1</accession>
<dbReference type="PROSITE" id="PS50850">
    <property type="entry name" value="MFS"/>
    <property type="match status" value="1"/>
</dbReference>
<feature type="transmembrane region" description="Helical" evidence="7">
    <location>
        <begin position="361"/>
        <end position="389"/>
    </location>
</feature>
<evidence type="ECO:0000256" key="3">
    <source>
        <dbReference type="ARBA" id="ARBA00022475"/>
    </source>
</evidence>
<name>A0A917U7H1_9ACTN</name>
<feature type="transmembrane region" description="Helical" evidence="7">
    <location>
        <begin position="144"/>
        <end position="166"/>
    </location>
</feature>
<feature type="transmembrane region" description="Helical" evidence="7">
    <location>
        <begin position="203"/>
        <end position="223"/>
    </location>
</feature>
<feature type="transmembrane region" description="Helical" evidence="7">
    <location>
        <begin position="410"/>
        <end position="427"/>
    </location>
</feature>
<reference evidence="9" key="2">
    <citation type="submission" date="2020-09" db="EMBL/GenBank/DDBJ databases">
        <authorList>
            <person name="Sun Q."/>
            <person name="Zhou Y."/>
        </authorList>
    </citation>
    <scope>NUCLEOTIDE SEQUENCE</scope>
    <source>
        <strain evidence="9">CGMCC 4.7312</strain>
    </source>
</reference>
<dbReference type="InterPro" id="IPR036259">
    <property type="entry name" value="MFS_trans_sf"/>
</dbReference>
<evidence type="ECO:0000313" key="10">
    <source>
        <dbReference type="Proteomes" id="UP000608890"/>
    </source>
</evidence>
<evidence type="ECO:0000256" key="7">
    <source>
        <dbReference type="SAM" id="Phobius"/>
    </source>
</evidence>
<feature type="transmembrane region" description="Helical" evidence="7">
    <location>
        <begin position="87"/>
        <end position="106"/>
    </location>
</feature>
<keyword evidence="2" id="KW-0813">Transport</keyword>
<feature type="domain" description="Major facilitator superfamily (MFS) profile" evidence="8">
    <location>
        <begin position="21"/>
        <end position="507"/>
    </location>
</feature>
<dbReference type="PANTHER" id="PTHR42718:SF47">
    <property type="entry name" value="METHYL VIOLOGEN RESISTANCE PROTEIN SMVA"/>
    <property type="match status" value="1"/>
</dbReference>
<dbReference type="EMBL" id="BMNB01000042">
    <property type="protein sequence ID" value="GGM64161.1"/>
    <property type="molecule type" value="Genomic_DNA"/>
</dbReference>
<evidence type="ECO:0000256" key="5">
    <source>
        <dbReference type="ARBA" id="ARBA00022989"/>
    </source>
</evidence>
<feature type="transmembrane region" description="Helical" evidence="7">
    <location>
        <begin position="481"/>
        <end position="503"/>
    </location>
</feature>
<dbReference type="InterPro" id="IPR020846">
    <property type="entry name" value="MFS_dom"/>
</dbReference>
<dbReference type="GO" id="GO:0005886">
    <property type="term" value="C:plasma membrane"/>
    <property type="evidence" value="ECO:0007669"/>
    <property type="project" value="UniProtKB-SubCell"/>
</dbReference>
<evidence type="ECO:0000256" key="6">
    <source>
        <dbReference type="ARBA" id="ARBA00023136"/>
    </source>
</evidence>
<keyword evidence="4 7" id="KW-0812">Transmembrane</keyword>
<keyword evidence="3" id="KW-1003">Cell membrane</keyword>
<dbReference type="InterPro" id="IPR011701">
    <property type="entry name" value="MFS"/>
</dbReference>
<feature type="transmembrane region" description="Helical" evidence="7">
    <location>
        <begin position="112"/>
        <end position="137"/>
    </location>
</feature>
<dbReference type="GO" id="GO:0022857">
    <property type="term" value="F:transmembrane transporter activity"/>
    <property type="evidence" value="ECO:0007669"/>
    <property type="project" value="InterPro"/>
</dbReference>
<feature type="transmembrane region" description="Helical" evidence="7">
    <location>
        <begin position="235"/>
        <end position="254"/>
    </location>
</feature>
<evidence type="ECO:0000313" key="9">
    <source>
        <dbReference type="EMBL" id="GGM64161.1"/>
    </source>
</evidence>
<dbReference type="SUPFAM" id="SSF103473">
    <property type="entry name" value="MFS general substrate transporter"/>
    <property type="match status" value="1"/>
</dbReference>
<proteinExistence type="predicted"/>
<reference evidence="9" key="1">
    <citation type="journal article" date="2014" name="Int. J. Syst. Evol. Microbiol.">
        <title>Complete genome sequence of Corynebacterium casei LMG S-19264T (=DSM 44701T), isolated from a smear-ripened cheese.</title>
        <authorList>
            <consortium name="US DOE Joint Genome Institute (JGI-PGF)"/>
            <person name="Walter F."/>
            <person name="Albersmeier A."/>
            <person name="Kalinowski J."/>
            <person name="Ruckert C."/>
        </authorList>
    </citation>
    <scope>NUCLEOTIDE SEQUENCE</scope>
    <source>
        <strain evidence="9">CGMCC 4.7312</strain>
    </source>
</reference>
<evidence type="ECO:0000256" key="4">
    <source>
        <dbReference type="ARBA" id="ARBA00022692"/>
    </source>
</evidence>
<dbReference type="PRINTS" id="PR01036">
    <property type="entry name" value="TCRTETB"/>
</dbReference>
<feature type="transmembrane region" description="Helical" evidence="7">
    <location>
        <begin position="20"/>
        <end position="43"/>
    </location>
</feature>
<protein>
    <submittedName>
        <fullName evidence="9">MFS transporter</fullName>
    </submittedName>
</protein>
<feature type="transmembrane region" description="Helical" evidence="7">
    <location>
        <begin position="172"/>
        <end position="191"/>
    </location>
</feature>
<evidence type="ECO:0000256" key="2">
    <source>
        <dbReference type="ARBA" id="ARBA00022448"/>
    </source>
</evidence>